<dbReference type="AlphaFoldDB" id="A0A7J6WTV2"/>
<organism evidence="2 3">
    <name type="scientific">Thalictrum thalictroides</name>
    <name type="common">Rue-anemone</name>
    <name type="synonym">Anemone thalictroides</name>
    <dbReference type="NCBI Taxonomy" id="46969"/>
    <lineage>
        <taxon>Eukaryota</taxon>
        <taxon>Viridiplantae</taxon>
        <taxon>Streptophyta</taxon>
        <taxon>Embryophyta</taxon>
        <taxon>Tracheophyta</taxon>
        <taxon>Spermatophyta</taxon>
        <taxon>Magnoliopsida</taxon>
        <taxon>Ranunculales</taxon>
        <taxon>Ranunculaceae</taxon>
        <taxon>Thalictroideae</taxon>
        <taxon>Thalictrum</taxon>
    </lineage>
</organism>
<feature type="domain" description="Integrase zinc-binding" evidence="1">
    <location>
        <begin position="33"/>
        <end position="65"/>
    </location>
</feature>
<dbReference type="Gene3D" id="1.10.340.70">
    <property type="match status" value="1"/>
</dbReference>
<dbReference type="InterPro" id="IPR041588">
    <property type="entry name" value="Integrase_H2C2"/>
</dbReference>
<gene>
    <name evidence="2" type="ORF">FRX31_010497</name>
</gene>
<proteinExistence type="predicted"/>
<evidence type="ECO:0000259" key="1">
    <source>
        <dbReference type="Pfam" id="PF17921"/>
    </source>
</evidence>
<reference evidence="2 3" key="1">
    <citation type="submission" date="2020-06" db="EMBL/GenBank/DDBJ databases">
        <title>Transcriptomic and genomic resources for Thalictrum thalictroides and T. hernandezii: Facilitating candidate gene discovery in an emerging model plant lineage.</title>
        <authorList>
            <person name="Arias T."/>
            <person name="Riano-Pachon D.M."/>
            <person name="Di Stilio V.S."/>
        </authorList>
    </citation>
    <scope>NUCLEOTIDE SEQUENCE [LARGE SCALE GENOMIC DNA]</scope>
    <source>
        <strain evidence="3">cv. WT478/WT964</strain>
        <tissue evidence="2">Leaves</tissue>
    </source>
</reference>
<dbReference type="OrthoDB" id="1932715at2759"/>
<dbReference type="Pfam" id="PF17921">
    <property type="entry name" value="Integrase_H2C2"/>
    <property type="match status" value="1"/>
</dbReference>
<sequence length="102" mass="11753">MWTKCSQNQSGTDDFLIQDGFLFKGNRLCIPQGSLREHIIREMHVGGLTGHMGRDKTIALIKERYLAFSKNRCWQSHSAVLYLPNRKRAISKYWLVHATTSS</sequence>
<dbReference type="EMBL" id="JABWDY010011312">
    <property type="protein sequence ID" value="KAF5199915.1"/>
    <property type="molecule type" value="Genomic_DNA"/>
</dbReference>
<name>A0A7J6WTV2_THATH</name>
<evidence type="ECO:0000313" key="3">
    <source>
        <dbReference type="Proteomes" id="UP000554482"/>
    </source>
</evidence>
<keyword evidence="3" id="KW-1185">Reference proteome</keyword>
<dbReference type="Proteomes" id="UP000554482">
    <property type="component" value="Unassembled WGS sequence"/>
</dbReference>
<accession>A0A7J6WTV2</accession>
<evidence type="ECO:0000313" key="2">
    <source>
        <dbReference type="EMBL" id="KAF5199915.1"/>
    </source>
</evidence>
<protein>
    <recommendedName>
        <fullName evidence="1">Integrase zinc-binding domain-containing protein</fullName>
    </recommendedName>
</protein>
<comment type="caution">
    <text evidence="2">The sequence shown here is derived from an EMBL/GenBank/DDBJ whole genome shotgun (WGS) entry which is preliminary data.</text>
</comment>